<dbReference type="Proteomes" id="UP001142393">
    <property type="component" value="Unassembled WGS sequence"/>
</dbReference>
<organism evidence="2 3">
    <name type="scientific">Lentinula detonsa</name>
    <dbReference type="NCBI Taxonomy" id="2804962"/>
    <lineage>
        <taxon>Eukaryota</taxon>
        <taxon>Fungi</taxon>
        <taxon>Dikarya</taxon>
        <taxon>Basidiomycota</taxon>
        <taxon>Agaricomycotina</taxon>
        <taxon>Agaricomycetes</taxon>
        <taxon>Agaricomycetidae</taxon>
        <taxon>Agaricales</taxon>
        <taxon>Marasmiineae</taxon>
        <taxon>Omphalotaceae</taxon>
        <taxon>Lentinula</taxon>
    </lineage>
</organism>
<name>A0A9W8U1T5_9AGAR</name>
<accession>A0A9W8U1T5</accession>
<feature type="compositionally biased region" description="Basic and acidic residues" evidence="1">
    <location>
        <begin position="65"/>
        <end position="74"/>
    </location>
</feature>
<feature type="compositionally biased region" description="Basic and acidic residues" evidence="1">
    <location>
        <begin position="41"/>
        <end position="54"/>
    </location>
</feature>
<dbReference type="EMBL" id="JANVFU010000002">
    <property type="protein sequence ID" value="KAJ3748994.1"/>
    <property type="molecule type" value="Genomic_DNA"/>
</dbReference>
<sequence length="126" mass="15120">MPRKHALSAILKSQQSAAEKAAAKAKSRQITNRRYRRKLLYKEPERDRERKANERAAMSSAEKANAQERKKEENANYYLNHREDILDKKMRQRTQSYIAKYGEYSFFDRYPHKSIKYRKYLSEPSE</sequence>
<reference evidence="2 3" key="1">
    <citation type="journal article" date="2023" name="Proc. Natl. Acad. Sci. U.S.A.">
        <title>A global phylogenomic analysis of the shiitake genus Lentinula.</title>
        <authorList>
            <person name="Sierra-Patev S."/>
            <person name="Min B."/>
            <person name="Naranjo-Ortiz M."/>
            <person name="Looney B."/>
            <person name="Konkel Z."/>
            <person name="Slot J.C."/>
            <person name="Sakamoto Y."/>
            <person name="Steenwyk J.L."/>
            <person name="Rokas A."/>
            <person name="Carro J."/>
            <person name="Camarero S."/>
            <person name="Ferreira P."/>
            <person name="Molpeceres G."/>
            <person name="Ruiz-Duenas F.J."/>
            <person name="Serrano A."/>
            <person name="Henrissat B."/>
            <person name="Drula E."/>
            <person name="Hughes K.W."/>
            <person name="Mata J.L."/>
            <person name="Ishikawa N.K."/>
            <person name="Vargas-Isla R."/>
            <person name="Ushijima S."/>
            <person name="Smith C.A."/>
            <person name="Donoghue J."/>
            <person name="Ahrendt S."/>
            <person name="Andreopoulos W."/>
            <person name="He G."/>
            <person name="LaButti K."/>
            <person name="Lipzen A."/>
            <person name="Ng V."/>
            <person name="Riley R."/>
            <person name="Sandor L."/>
            <person name="Barry K."/>
            <person name="Martinez A.T."/>
            <person name="Xiao Y."/>
            <person name="Gibbons J.G."/>
            <person name="Terashima K."/>
            <person name="Grigoriev I.V."/>
            <person name="Hibbett D."/>
        </authorList>
    </citation>
    <scope>NUCLEOTIDE SEQUENCE [LARGE SCALE GENOMIC DNA]</scope>
    <source>
        <strain evidence="2 3">TFB7810</strain>
    </source>
</reference>
<gene>
    <name evidence="2" type="ORF">DFH05DRAFT_1520592</name>
</gene>
<evidence type="ECO:0000313" key="3">
    <source>
        <dbReference type="Proteomes" id="UP001142393"/>
    </source>
</evidence>
<protein>
    <submittedName>
        <fullName evidence="2">Uncharacterized protein</fullName>
    </submittedName>
</protein>
<keyword evidence="3" id="KW-1185">Reference proteome</keyword>
<feature type="region of interest" description="Disordered" evidence="1">
    <location>
        <begin position="41"/>
        <end position="74"/>
    </location>
</feature>
<evidence type="ECO:0000256" key="1">
    <source>
        <dbReference type="SAM" id="MobiDB-lite"/>
    </source>
</evidence>
<comment type="caution">
    <text evidence="2">The sequence shown here is derived from an EMBL/GenBank/DDBJ whole genome shotgun (WGS) entry which is preliminary data.</text>
</comment>
<proteinExistence type="predicted"/>
<dbReference type="AlphaFoldDB" id="A0A9W8U1T5"/>
<evidence type="ECO:0000313" key="2">
    <source>
        <dbReference type="EMBL" id="KAJ3748994.1"/>
    </source>
</evidence>